<keyword evidence="4" id="KW-1185">Reference proteome</keyword>
<dbReference type="AlphaFoldDB" id="A0A3P3W083"/>
<organism evidence="3 4">
    <name type="scientific">Gulosibacter macacae</name>
    <dbReference type="NCBI Taxonomy" id="2488791"/>
    <lineage>
        <taxon>Bacteria</taxon>
        <taxon>Bacillati</taxon>
        <taxon>Actinomycetota</taxon>
        <taxon>Actinomycetes</taxon>
        <taxon>Micrococcales</taxon>
        <taxon>Microbacteriaceae</taxon>
        <taxon>Gulosibacter</taxon>
    </lineage>
</organism>
<evidence type="ECO:0000256" key="1">
    <source>
        <dbReference type="SAM" id="Phobius"/>
    </source>
</evidence>
<comment type="caution">
    <text evidence="3">The sequence shown here is derived from an EMBL/GenBank/DDBJ whole genome shotgun (WGS) entry which is preliminary data.</text>
</comment>
<proteinExistence type="predicted"/>
<dbReference type="EMBL" id="RQVS01000005">
    <property type="protein sequence ID" value="RRJ87286.1"/>
    <property type="molecule type" value="Genomic_DNA"/>
</dbReference>
<protein>
    <recommendedName>
        <fullName evidence="2">PH domain-containing protein</fullName>
    </recommendedName>
</protein>
<feature type="transmembrane region" description="Helical" evidence="1">
    <location>
        <begin position="6"/>
        <end position="26"/>
    </location>
</feature>
<dbReference type="OrthoDB" id="3826692at2"/>
<sequence length="172" mass="19096">MPAWLWISLCIIAICGTFIGLLWLGWRHRQRQQHALPEPATLPAGLGEPTFAIDDIHYVATTEIERALERITVKPLGFLGRADLEVHPSGIAVGITGERAFFIPTADLIAVGRAQATIDRAVERDGLINLRWQLTPDFPVDSFFRVVDPAQRRELFDAIDSLISASTSQELV</sequence>
<keyword evidence="1" id="KW-0472">Membrane</keyword>
<dbReference type="Pfam" id="PF25362">
    <property type="entry name" value="bPH_11"/>
    <property type="match status" value="1"/>
</dbReference>
<evidence type="ECO:0000313" key="4">
    <source>
        <dbReference type="Proteomes" id="UP000274391"/>
    </source>
</evidence>
<keyword evidence="1" id="KW-0812">Transmembrane</keyword>
<evidence type="ECO:0000313" key="3">
    <source>
        <dbReference type="EMBL" id="RRJ87286.1"/>
    </source>
</evidence>
<name>A0A3P3W083_9MICO</name>
<gene>
    <name evidence="3" type="ORF">EG850_05625</name>
</gene>
<reference evidence="3 4" key="1">
    <citation type="submission" date="2018-11" db="EMBL/GenBank/DDBJ databases">
        <title>YIM 102482-1 draft genome.</title>
        <authorList>
            <person name="Li G."/>
            <person name="Jiang Y."/>
        </authorList>
    </citation>
    <scope>NUCLEOTIDE SEQUENCE [LARGE SCALE GENOMIC DNA]</scope>
    <source>
        <strain evidence="3 4">YIM 102482-1</strain>
    </source>
</reference>
<accession>A0A3P3W083</accession>
<feature type="domain" description="PH" evidence="2">
    <location>
        <begin position="37"/>
        <end position="158"/>
    </location>
</feature>
<dbReference type="InterPro" id="IPR057446">
    <property type="entry name" value="PH_bac"/>
</dbReference>
<keyword evidence="1" id="KW-1133">Transmembrane helix</keyword>
<dbReference type="Proteomes" id="UP000274391">
    <property type="component" value="Unassembled WGS sequence"/>
</dbReference>
<dbReference type="RefSeq" id="WP_124971198.1">
    <property type="nucleotide sequence ID" value="NZ_RQVS01000005.1"/>
</dbReference>
<evidence type="ECO:0000259" key="2">
    <source>
        <dbReference type="Pfam" id="PF25362"/>
    </source>
</evidence>